<dbReference type="Gene3D" id="3.40.720.10">
    <property type="entry name" value="Alkaline Phosphatase, subunit A"/>
    <property type="match status" value="1"/>
</dbReference>
<proteinExistence type="predicted"/>
<dbReference type="Proteomes" id="UP000295433">
    <property type="component" value="Unassembled WGS sequence"/>
</dbReference>
<dbReference type="InterPro" id="IPR002591">
    <property type="entry name" value="Phosphodiest/P_Trfase"/>
</dbReference>
<dbReference type="GO" id="GO:0016787">
    <property type="term" value="F:hydrolase activity"/>
    <property type="evidence" value="ECO:0007669"/>
    <property type="project" value="UniProtKB-ARBA"/>
</dbReference>
<dbReference type="AlphaFoldDB" id="A0A4R3VNL3"/>
<dbReference type="Pfam" id="PF01663">
    <property type="entry name" value="Phosphodiest"/>
    <property type="match status" value="1"/>
</dbReference>
<sequence>MRRAVLVILDGLRRDLISEENTPHLYAFARRAEQFNAHHTVFPSCTRVVSASIATGCWPARHGMAGNTMVLTENGRLVRHDAGKPDFLQHKRNVTGRSLHVPTMAEYLADEGGVVIFSNVSPGAAYAHDPDGFGHIYHRAGSFGPGRQPVPSREVLSISLDIQGESVMTDRFIERVVTASDCPAVGVLWMGEPDASQHHFPLGSPEHLAILHHADSHAGRVIAAVEAMADRQEILLLVGSDHGHQTVDEVIDVEAELVSAGLKNSMDSDDVVVASNGTSVLIYLHPDMVSRKRKIECFLRNCAWAGQVFSRGEFESVGIPLEAGPEFAVSMHSTDAKNAYGVAGKGFTARRAGDKADILGAGQHGGMGTFEQMPFLMVAGQGFTPDSERTSPSCVIDIAPTIFTHLGKPLPSFDGQALQHKSCEE</sequence>
<dbReference type="RefSeq" id="WP_132457273.1">
    <property type="nucleotide sequence ID" value="NZ_JAWIZJ010000009.1"/>
</dbReference>
<evidence type="ECO:0000313" key="1">
    <source>
        <dbReference type="EMBL" id="TCV04735.1"/>
    </source>
</evidence>
<reference evidence="1 2" key="1">
    <citation type="submission" date="2019-03" db="EMBL/GenBank/DDBJ databases">
        <title>Genomic Encyclopedia of Type Strains, Phase IV (KMG-IV): sequencing the most valuable type-strain genomes for metagenomic binning, comparative biology and taxonomic classification.</title>
        <authorList>
            <person name="Goeker M."/>
        </authorList>
    </citation>
    <scope>NUCLEOTIDE SEQUENCE [LARGE SCALE GENOMIC DNA]</scope>
    <source>
        <strain evidence="1 2">DSM 16730</strain>
    </source>
</reference>
<evidence type="ECO:0000313" key="2">
    <source>
        <dbReference type="Proteomes" id="UP000295433"/>
    </source>
</evidence>
<dbReference type="SUPFAM" id="SSF53649">
    <property type="entry name" value="Alkaline phosphatase-like"/>
    <property type="match status" value="1"/>
</dbReference>
<dbReference type="PANTHER" id="PTHR10151:SF120">
    <property type="entry name" value="BIS(5'-ADENOSYL)-TRIPHOSPHATASE"/>
    <property type="match status" value="1"/>
</dbReference>
<keyword evidence="2" id="KW-1185">Reference proteome</keyword>
<organism evidence="1 2">
    <name type="scientific">Samsonia erythrinae</name>
    <dbReference type="NCBI Taxonomy" id="160434"/>
    <lineage>
        <taxon>Bacteria</taxon>
        <taxon>Pseudomonadati</taxon>
        <taxon>Pseudomonadota</taxon>
        <taxon>Gammaproteobacteria</taxon>
        <taxon>Enterobacterales</taxon>
        <taxon>Pectobacteriaceae</taxon>
        <taxon>Samsonia</taxon>
    </lineage>
</organism>
<dbReference type="OrthoDB" id="9779418at2"/>
<protein>
    <submittedName>
        <fullName evidence="1">Putative AlkP superfamily pyrophosphatase or phosphodiesterase</fullName>
    </submittedName>
</protein>
<comment type="caution">
    <text evidence="1">The sequence shown here is derived from an EMBL/GenBank/DDBJ whole genome shotgun (WGS) entry which is preliminary data.</text>
</comment>
<dbReference type="PANTHER" id="PTHR10151">
    <property type="entry name" value="ECTONUCLEOTIDE PYROPHOSPHATASE/PHOSPHODIESTERASE"/>
    <property type="match status" value="1"/>
</dbReference>
<name>A0A4R3VNL3_9GAMM</name>
<gene>
    <name evidence="1" type="ORF">EDC54_10924</name>
</gene>
<accession>A0A4R3VNL3</accession>
<dbReference type="EMBL" id="SMBY01000009">
    <property type="protein sequence ID" value="TCV04735.1"/>
    <property type="molecule type" value="Genomic_DNA"/>
</dbReference>
<dbReference type="InterPro" id="IPR017850">
    <property type="entry name" value="Alkaline_phosphatase_core_sf"/>
</dbReference>